<dbReference type="OMA" id="PCTIDNS"/>
<dbReference type="InterPro" id="IPR021109">
    <property type="entry name" value="Peptidase_aspartic_dom_sf"/>
</dbReference>
<gene>
    <name evidence="1" type="ORF">KK1_037657</name>
</gene>
<keyword evidence="2" id="KW-1185">Reference proteome</keyword>
<protein>
    <submittedName>
        <fullName evidence="1">Uncharacterized protein</fullName>
    </submittedName>
</protein>
<dbReference type="AlphaFoldDB" id="A0A151REU4"/>
<dbReference type="PANTHER" id="PTHR33067">
    <property type="entry name" value="RNA-DIRECTED DNA POLYMERASE-RELATED"/>
    <property type="match status" value="1"/>
</dbReference>
<name>A0A151REU4_CAJCA</name>
<evidence type="ECO:0000313" key="1">
    <source>
        <dbReference type="EMBL" id="KYP41007.1"/>
    </source>
</evidence>
<sequence length="89" mass="10286">MFKYAMFLKEIVSNKKKLTKFDVFGLNENLSIVILNNLPPKLKDPTSFTIPCTIDNSYFKNILCDLRASINLIPLSIFKRLGMFELQII</sequence>
<organism evidence="1 2">
    <name type="scientific">Cajanus cajan</name>
    <name type="common">Pigeon pea</name>
    <name type="synonym">Cajanus indicus</name>
    <dbReference type="NCBI Taxonomy" id="3821"/>
    <lineage>
        <taxon>Eukaryota</taxon>
        <taxon>Viridiplantae</taxon>
        <taxon>Streptophyta</taxon>
        <taxon>Embryophyta</taxon>
        <taxon>Tracheophyta</taxon>
        <taxon>Spermatophyta</taxon>
        <taxon>Magnoliopsida</taxon>
        <taxon>eudicotyledons</taxon>
        <taxon>Gunneridae</taxon>
        <taxon>Pentapetalae</taxon>
        <taxon>rosids</taxon>
        <taxon>fabids</taxon>
        <taxon>Fabales</taxon>
        <taxon>Fabaceae</taxon>
        <taxon>Papilionoideae</taxon>
        <taxon>50 kb inversion clade</taxon>
        <taxon>NPAAA clade</taxon>
        <taxon>indigoferoid/millettioid clade</taxon>
        <taxon>Phaseoleae</taxon>
        <taxon>Cajanus</taxon>
    </lineage>
</organism>
<evidence type="ECO:0000313" key="2">
    <source>
        <dbReference type="Proteomes" id="UP000075243"/>
    </source>
</evidence>
<dbReference type="EMBL" id="KQ483800">
    <property type="protein sequence ID" value="KYP41007.1"/>
    <property type="molecule type" value="Genomic_DNA"/>
</dbReference>
<dbReference type="PANTHER" id="PTHR33067:SF31">
    <property type="entry name" value="RNA-DIRECTED DNA POLYMERASE"/>
    <property type="match status" value="1"/>
</dbReference>
<accession>A0A151REU4</accession>
<dbReference type="Gramene" id="C.cajan_34824.t">
    <property type="protein sequence ID" value="C.cajan_34824.t.cds1"/>
    <property type="gene ID" value="C.cajan_34824"/>
</dbReference>
<reference evidence="1" key="1">
    <citation type="journal article" date="2012" name="Nat. Biotechnol.">
        <title>Draft genome sequence of pigeonpea (Cajanus cajan), an orphan legume crop of resource-poor farmers.</title>
        <authorList>
            <person name="Varshney R.K."/>
            <person name="Chen W."/>
            <person name="Li Y."/>
            <person name="Bharti A.K."/>
            <person name="Saxena R.K."/>
            <person name="Schlueter J.A."/>
            <person name="Donoghue M.T."/>
            <person name="Azam S."/>
            <person name="Fan G."/>
            <person name="Whaley A.M."/>
            <person name="Farmer A.D."/>
            <person name="Sheridan J."/>
            <person name="Iwata A."/>
            <person name="Tuteja R."/>
            <person name="Penmetsa R.V."/>
            <person name="Wu W."/>
            <person name="Upadhyaya H.D."/>
            <person name="Yang S.P."/>
            <person name="Shah T."/>
            <person name="Saxena K.B."/>
            <person name="Michael T."/>
            <person name="McCombie W.R."/>
            <person name="Yang B."/>
            <person name="Zhang G."/>
            <person name="Yang H."/>
            <person name="Wang J."/>
            <person name="Spillane C."/>
            <person name="Cook D.R."/>
            <person name="May G.D."/>
            <person name="Xu X."/>
            <person name="Jackson S.A."/>
        </authorList>
    </citation>
    <scope>NUCLEOTIDE SEQUENCE [LARGE SCALE GENOMIC DNA]</scope>
</reference>
<dbReference type="Gene3D" id="2.40.70.10">
    <property type="entry name" value="Acid Proteases"/>
    <property type="match status" value="1"/>
</dbReference>
<proteinExistence type="predicted"/>
<dbReference type="Proteomes" id="UP000075243">
    <property type="component" value="Unassembled WGS sequence"/>
</dbReference>